<evidence type="ECO:0000256" key="6">
    <source>
        <dbReference type="SAM" id="Phobius"/>
    </source>
</evidence>
<dbReference type="Proteomes" id="UP000623608">
    <property type="component" value="Unassembled WGS sequence"/>
</dbReference>
<dbReference type="InterPro" id="IPR004089">
    <property type="entry name" value="MCPsignal_dom"/>
</dbReference>
<evidence type="ECO:0000256" key="1">
    <source>
        <dbReference type="ARBA" id="ARBA00022692"/>
    </source>
</evidence>
<evidence type="ECO:0000313" key="10">
    <source>
        <dbReference type="Proteomes" id="UP000623608"/>
    </source>
</evidence>
<gene>
    <name evidence="9" type="ORF">Ate02nite_36960</name>
</gene>
<dbReference type="Gene3D" id="1.10.287.950">
    <property type="entry name" value="Methyl-accepting chemotaxis protein"/>
    <property type="match status" value="1"/>
</dbReference>
<organism evidence="9 10">
    <name type="scientific">Paractinoplanes tereljensis</name>
    <dbReference type="NCBI Taxonomy" id="571912"/>
    <lineage>
        <taxon>Bacteria</taxon>
        <taxon>Bacillati</taxon>
        <taxon>Actinomycetota</taxon>
        <taxon>Actinomycetes</taxon>
        <taxon>Micromonosporales</taxon>
        <taxon>Micromonosporaceae</taxon>
        <taxon>Paractinoplanes</taxon>
    </lineage>
</organism>
<dbReference type="Pfam" id="PF00672">
    <property type="entry name" value="HAMP"/>
    <property type="match status" value="1"/>
</dbReference>
<evidence type="ECO:0000256" key="3">
    <source>
        <dbReference type="ARBA" id="ARBA00023224"/>
    </source>
</evidence>
<evidence type="ECO:0000256" key="4">
    <source>
        <dbReference type="ARBA" id="ARBA00029447"/>
    </source>
</evidence>
<dbReference type="RefSeq" id="WP_203807129.1">
    <property type="nucleotide sequence ID" value="NZ_BOMY01000024.1"/>
</dbReference>
<dbReference type="InterPro" id="IPR004090">
    <property type="entry name" value="Chemotax_Me-accpt_rcpt"/>
</dbReference>
<proteinExistence type="inferred from homology"/>
<dbReference type="SUPFAM" id="SSF58104">
    <property type="entry name" value="Methyl-accepting chemotaxis protein (MCP) signaling domain"/>
    <property type="match status" value="1"/>
</dbReference>
<dbReference type="GO" id="GO:0004888">
    <property type="term" value="F:transmembrane signaling receptor activity"/>
    <property type="evidence" value="ECO:0007669"/>
    <property type="project" value="InterPro"/>
</dbReference>
<dbReference type="InterPro" id="IPR003660">
    <property type="entry name" value="HAMP_dom"/>
</dbReference>
<sequence>MRLQISHRLLALGLGGVLSTAVVLVGVGAWQSSRSADSTEVEVVRQNTENLDRATSDITTLVSSVADEVQDAVAADMKAADVLLDQRGGARLSGRTATWTATNQTTQAKKTVTLPRLTIGGTWLGQNTDTGTATPFVDDVVDQLGGAVTVFQRMNAAGDLLRVGTTVKATTGKRAIGTYIPATAADGTANAVATAIKAGKSYRGVAQVVGTWYITAYDPMKDASGAVIGALFTGVPQADALTNLTAAIAAEKVGDNGWTSVYSTSASDAGRVIASSLSDQVGQTVLDATDAKGANYVAEIVAKAPTLGEDETWRTAYQLPGASNGTNGATTATVAYYSPYSWAIVVAGYDADAAGAVNAVRDGRRDMLVAFIVAALLLAVAGGLVAALLARRIAGRLRLLTDALSRLAHRDLTVSVHVGGTDEIAVAGEELNTAVAELRNVMTEVTSASHQVSAAAQEVAANGGDLSSSAEAASARAGSVNRAAEGVSSVVQTVAAGAEEMGASISEISHNAQEAAQAGRDGVALSSAASGVINELRDSTTAIADVVRLIAGIAEQTNLLALNATIEAARAGETGKGFAVVANEVKELAQETARATEDVTSRVAAIEGDTTRAVSAIEAITARIAQVNDYQTAIAAAVEQQAATTAEMARNIAEVASGSQDIAEGIGVVSGAVDGTRQSVTVSHRAADELNATARRLTGLVDRFTV</sequence>
<keyword evidence="2 6" id="KW-1133">Transmembrane helix</keyword>
<dbReference type="PANTHER" id="PTHR32089:SF112">
    <property type="entry name" value="LYSOZYME-LIKE PROTEIN-RELATED"/>
    <property type="match status" value="1"/>
</dbReference>
<evidence type="ECO:0000259" key="7">
    <source>
        <dbReference type="PROSITE" id="PS50111"/>
    </source>
</evidence>
<comment type="caution">
    <text evidence="9">The sequence shown here is derived from an EMBL/GenBank/DDBJ whole genome shotgun (WGS) entry which is preliminary data.</text>
</comment>
<dbReference type="SMART" id="SM00283">
    <property type="entry name" value="MA"/>
    <property type="match status" value="1"/>
</dbReference>
<feature type="domain" description="Methyl-accepting transducer" evidence="7">
    <location>
        <begin position="448"/>
        <end position="677"/>
    </location>
</feature>
<evidence type="ECO:0000256" key="2">
    <source>
        <dbReference type="ARBA" id="ARBA00022989"/>
    </source>
</evidence>
<dbReference type="Pfam" id="PF00015">
    <property type="entry name" value="MCPsignal"/>
    <property type="match status" value="1"/>
</dbReference>
<dbReference type="Gene3D" id="3.30.450.20">
    <property type="entry name" value="PAS domain"/>
    <property type="match status" value="1"/>
</dbReference>
<dbReference type="PANTHER" id="PTHR32089">
    <property type="entry name" value="METHYL-ACCEPTING CHEMOTAXIS PROTEIN MCPB"/>
    <property type="match status" value="1"/>
</dbReference>
<dbReference type="AlphaFoldDB" id="A0A919NN27"/>
<dbReference type="Pfam" id="PF17201">
    <property type="entry name" value="Cache_3-Cache_2"/>
    <property type="match status" value="1"/>
</dbReference>
<evidence type="ECO:0000259" key="8">
    <source>
        <dbReference type="PROSITE" id="PS50885"/>
    </source>
</evidence>
<keyword evidence="6" id="KW-0472">Membrane</keyword>
<reference evidence="9" key="1">
    <citation type="submission" date="2021-01" db="EMBL/GenBank/DDBJ databases">
        <title>Whole genome shotgun sequence of Actinoplanes tereljensis NBRC 105297.</title>
        <authorList>
            <person name="Komaki H."/>
            <person name="Tamura T."/>
        </authorList>
    </citation>
    <scope>NUCLEOTIDE SEQUENCE</scope>
    <source>
        <strain evidence="9">NBRC 105297</strain>
    </source>
</reference>
<dbReference type="InterPro" id="IPR029151">
    <property type="entry name" value="Sensor-like_sf"/>
</dbReference>
<keyword evidence="3 5" id="KW-0807">Transducer</keyword>
<dbReference type="InterPro" id="IPR033462">
    <property type="entry name" value="Cache_3-Cache_2"/>
</dbReference>
<name>A0A919NN27_9ACTN</name>
<dbReference type="GO" id="GO:0007165">
    <property type="term" value="P:signal transduction"/>
    <property type="evidence" value="ECO:0007669"/>
    <property type="project" value="UniProtKB-KW"/>
</dbReference>
<evidence type="ECO:0000256" key="5">
    <source>
        <dbReference type="PROSITE-ProRule" id="PRU00284"/>
    </source>
</evidence>
<dbReference type="GO" id="GO:0006935">
    <property type="term" value="P:chemotaxis"/>
    <property type="evidence" value="ECO:0007669"/>
    <property type="project" value="InterPro"/>
</dbReference>
<evidence type="ECO:0000313" key="9">
    <source>
        <dbReference type="EMBL" id="GIF20966.1"/>
    </source>
</evidence>
<dbReference type="PRINTS" id="PR00260">
    <property type="entry name" value="CHEMTRNSDUCR"/>
</dbReference>
<dbReference type="SUPFAM" id="SSF103190">
    <property type="entry name" value="Sensory domain-like"/>
    <property type="match status" value="1"/>
</dbReference>
<dbReference type="CDD" id="cd06225">
    <property type="entry name" value="HAMP"/>
    <property type="match status" value="1"/>
</dbReference>
<dbReference type="SMART" id="SM00304">
    <property type="entry name" value="HAMP"/>
    <property type="match status" value="1"/>
</dbReference>
<keyword evidence="10" id="KW-1185">Reference proteome</keyword>
<comment type="similarity">
    <text evidence="4">Belongs to the methyl-accepting chemotaxis (MCP) protein family.</text>
</comment>
<accession>A0A919NN27</accession>
<dbReference type="PROSITE" id="PS50111">
    <property type="entry name" value="CHEMOTAXIS_TRANSDUC_2"/>
    <property type="match status" value="1"/>
</dbReference>
<dbReference type="EMBL" id="BOMY01000024">
    <property type="protein sequence ID" value="GIF20966.1"/>
    <property type="molecule type" value="Genomic_DNA"/>
</dbReference>
<keyword evidence="1 6" id="KW-0812">Transmembrane</keyword>
<feature type="domain" description="HAMP" evidence="8">
    <location>
        <begin position="391"/>
        <end position="443"/>
    </location>
</feature>
<evidence type="ECO:0008006" key="11">
    <source>
        <dbReference type="Google" id="ProtNLM"/>
    </source>
</evidence>
<feature type="transmembrane region" description="Helical" evidence="6">
    <location>
        <begin position="367"/>
        <end position="390"/>
    </location>
</feature>
<dbReference type="PROSITE" id="PS50885">
    <property type="entry name" value="HAMP"/>
    <property type="match status" value="1"/>
</dbReference>
<dbReference type="GO" id="GO:0016020">
    <property type="term" value="C:membrane"/>
    <property type="evidence" value="ECO:0007669"/>
    <property type="project" value="InterPro"/>
</dbReference>
<protein>
    <recommendedName>
        <fullName evidence="11">Methyl-accepting chemotaxis protein</fullName>
    </recommendedName>
</protein>